<dbReference type="NCBIfam" id="TIGR03023">
    <property type="entry name" value="WcaJ_sugtrans"/>
    <property type="match status" value="1"/>
</dbReference>
<dbReference type="GO" id="GO:0089702">
    <property type="term" value="F:undecaprenyl-phosphate glucose phosphotransferase activity"/>
    <property type="evidence" value="ECO:0007669"/>
    <property type="project" value="UniProtKB-EC"/>
</dbReference>
<feature type="transmembrane region" description="Helical" evidence="7">
    <location>
        <begin position="118"/>
        <end position="136"/>
    </location>
</feature>
<proteinExistence type="inferred from homology"/>
<feature type="transmembrane region" description="Helical" evidence="7">
    <location>
        <begin position="43"/>
        <end position="66"/>
    </location>
</feature>
<feature type="transmembrane region" description="Helical" evidence="7">
    <location>
        <begin position="12"/>
        <end position="37"/>
    </location>
</feature>
<evidence type="ECO:0000256" key="7">
    <source>
        <dbReference type="SAM" id="Phobius"/>
    </source>
</evidence>
<evidence type="ECO:0000256" key="6">
    <source>
        <dbReference type="ARBA" id="ARBA00023136"/>
    </source>
</evidence>
<evidence type="ECO:0000313" key="9">
    <source>
        <dbReference type="EMBL" id="WHP82254.1"/>
    </source>
</evidence>
<sequence>MQNKRLKVSYGIATPLVRVTDFLVINLCLIGSAWIWLSDQLNVAITISLLFSLSFLLIGEYTGIYLHRIKKINCAEISRLAASLLLTIAFIEAIYLVFHYLLLRHYLHPFLGPDVMTSLFWYLAPLSGLLLLRLLTFVHMRRTRVRVAILGLTPGGLAVEKALFREYANMRLDLAFYDDRSAGRFSYLTKSPYRGAVSRLIAEAKAGRIDEVYIALPMVALERIRHFLSLLSDTTANTYIVPDLYSYSTHVSQLRMIGNIQAISIFASPFDGPGALTKRIEDLILGTLIMLLIAPLMLPIALVIRLTSPGPVLFKQARYGLNGQHISVWKFRTMRVQENSDNVTQATKDDPRVTPFGAFLRRTSLDELPQFINVLQGSMSIVGPRPHAVAHNEQYRRLVDNYMIRHKVKPGITGLAQINGYRGETDTLDKMEGRVQYDIDYIQRWSLWLDLKIILVTLFNGFRHENAY</sequence>
<dbReference type="PANTHER" id="PTHR30576:SF21">
    <property type="entry name" value="UDP-GLUCOSE:UNDECAPRENYL-PHOSPHATE GLUCOSE-1-PHOSPHATE TRANSFERASE"/>
    <property type="match status" value="1"/>
</dbReference>
<comment type="similarity">
    <text evidence="2">Belongs to the bacterial sugar transferase family.</text>
</comment>
<dbReference type="Proteomes" id="UP001238370">
    <property type="component" value="Chromosome"/>
</dbReference>
<reference evidence="9 10" key="1">
    <citation type="submission" date="2022-03" db="EMBL/GenBank/DDBJ databases">
        <title>Survey of Intraspecific Variation of Edwardsiella anguillarum Isolates from Non-Anguillid Fish Host Originating from Varied Geographic Locations.</title>
        <authorList>
            <person name="Armwood A.R."/>
            <person name="Woodyard E."/>
            <person name="Waldbieser G.C."/>
            <person name="Camus A.C."/>
            <person name="Divya D."/>
            <person name="Tekedar H."/>
            <person name="Soto E."/>
            <person name="Stein C."/>
            <person name="Ucko M."/>
            <person name="Ware C."/>
            <person name="Griffin M.J."/>
        </authorList>
    </citation>
    <scope>NUCLEOTIDE SEQUENCE [LARGE SCALE GENOMIC DNA]</scope>
    <source>
        <strain evidence="9 10">R18-35-2</strain>
    </source>
</reference>
<protein>
    <submittedName>
        <fullName evidence="9">Undecaprenyl-phosphate glucose phosphotransferase</fullName>
        <ecNumber evidence="9">2.7.8.31</ecNumber>
    </submittedName>
</protein>
<keyword evidence="3 9" id="KW-0808">Transferase</keyword>
<feature type="transmembrane region" description="Helical" evidence="7">
    <location>
        <begin position="78"/>
        <end position="98"/>
    </location>
</feature>
<dbReference type="EMBL" id="CP094302">
    <property type="protein sequence ID" value="WHP82254.1"/>
    <property type="molecule type" value="Genomic_DNA"/>
</dbReference>
<evidence type="ECO:0000256" key="1">
    <source>
        <dbReference type="ARBA" id="ARBA00004141"/>
    </source>
</evidence>
<dbReference type="InterPro" id="IPR017473">
    <property type="entry name" value="Undecaprenyl-P_gluc_Ptfrase"/>
</dbReference>
<keyword evidence="4 7" id="KW-0812">Transmembrane</keyword>
<gene>
    <name evidence="9" type="ORF">MQ095_10585</name>
</gene>
<evidence type="ECO:0000313" key="10">
    <source>
        <dbReference type="Proteomes" id="UP001238370"/>
    </source>
</evidence>
<dbReference type="InterPro" id="IPR003362">
    <property type="entry name" value="Bact_transf"/>
</dbReference>
<dbReference type="Gene3D" id="3.40.50.720">
    <property type="entry name" value="NAD(P)-binding Rossmann-like Domain"/>
    <property type="match status" value="1"/>
</dbReference>
<accession>A0ABY8S928</accession>
<dbReference type="Pfam" id="PF13727">
    <property type="entry name" value="CoA_binding_3"/>
    <property type="match status" value="1"/>
</dbReference>
<evidence type="ECO:0000256" key="3">
    <source>
        <dbReference type="ARBA" id="ARBA00022679"/>
    </source>
</evidence>
<dbReference type="PANTHER" id="PTHR30576">
    <property type="entry name" value="COLANIC BIOSYNTHESIS UDP-GLUCOSE LIPID CARRIER TRANSFERASE"/>
    <property type="match status" value="1"/>
</dbReference>
<dbReference type="NCBIfam" id="TIGR03025">
    <property type="entry name" value="EPS_sugtrans"/>
    <property type="match status" value="1"/>
</dbReference>
<name>A0ABY8S928_9GAMM</name>
<keyword evidence="6 7" id="KW-0472">Membrane</keyword>
<dbReference type="Pfam" id="PF02397">
    <property type="entry name" value="Bac_transf"/>
    <property type="match status" value="1"/>
</dbReference>
<evidence type="ECO:0000259" key="8">
    <source>
        <dbReference type="Pfam" id="PF02397"/>
    </source>
</evidence>
<keyword evidence="10" id="KW-1185">Reference proteome</keyword>
<keyword evidence="5 7" id="KW-1133">Transmembrane helix</keyword>
<dbReference type="InterPro" id="IPR017475">
    <property type="entry name" value="EPS_sugar_tfrase"/>
</dbReference>
<evidence type="ECO:0000256" key="5">
    <source>
        <dbReference type="ARBA" id="ARBA00022989"/>
    </source>
</evidence>
<evidence type="ECO:0000256" key="4">
    <source>
        <dbReference type="ARBA" id="ARBA00022692"/>
    </source>
</evidence>
<dbReference type="EC" id="2.7.8.31" evidence="9"/>
<feature type="domain" description="Bacterial sugar transferase" evidence="8">
    <location>
        <begin position="278"/>
        <end position="461"/>
    </location>
</feature>
<evidence type="ECO:0000256" key="2">
    <source>
        <dbReference type="ARBA" id="ARBA00006464"/>
    </source>
</evidence>
<organism evidence="9 10">
    <name type="scientific">Edwardsiella anguillarum</name>
    <dbReference type="NCBI Taxonomy" id="1821960"/>
    <lineage>
        <taxon>Bacteria</taxon>
        <taxon>Pseudomonadati</taxon>
        <taxon>Pseudomonadota</taxon>
        <taxon>Gammaproteobacteria</taxon>
        <taxon>Enterobacterales</taxon>
        <taxon>Hafniaceae</taxon>
        <taxon>Edwardsiella</taxon>
    </lineage>
</organism>
<feature type="transmembrane region" description="Helical" evidence="7">
    <location>
        <begin position="283"/>
        <end position="304"/>
    </location>
</feature>
<comment type="subcellular location">
    <subcellularLocation>
        <location evidence="1">Membrane</location>
        <topology evidence="1">Multi-pass membrane protein</topology>
    </subcellularLocation>
</comment>
<dbReference type="RefSeq" id="WP_034172569.1">
    <property type="nucleotide sequence ID" value="NZ_AP028983.1"/>
</dbReference>